<dbReference type="AlphaFoldDB" id="A0A2P2IJ34"/>
<keyword evidence="1" id="KW-0418">Kinase</keyword>
<sequence length="49" mass="5825">MGVSWAMRRRLTHQLRRRWRRVTSVYLIRFNHTHIALTASSLSSSTILT</sequence>
<dbReference type="GO" id="GO:0016301">
    <property type="term" value="F:kinase activity"/>
    <property type="evidence" value="ECO:0007669"/>
    <property type="project" value="UniProtKB-KW"/>
</dbReference>
<dbReference type="EMBL" id="GGEC01000747">
    <property type="protein sequence ID" value="MBW81230.1"/>
    <property type="molecule type" value="Transcribed_RNA"/>
</dbReference>
<accession>A0A2P2IJ34</accession>
<name>A0A2P2IJ34_RHIMU</name>
<proteinExistence type="predicted"/>
<protein>
    <submittedName>
        <fullName evidence="1">SNF1-related protein kinase regulatory subunit beta-2-like isoform X2</fullName>
    </submittedName>
</protein>
<evidence type="ECO:0000313" key="1">
    <source>
        <dbReference type="EMBL" id="MBW81230.1"/>
    </source>
</evidence>
<reference evidence="1" key="1">
    <citation type="submission" date="2018-02" db="EMBL/GenBank/DDBJ databases">
        <title>Rhizophora mucronata_Transcriptome.</title>
        <authorList>
            <person name="Meera S.P."/>
            <person name="Sreeshan A."/>
            <person name="Augustine A."/>
        </authorList>
    </citation>
    <scope>NUCLEOTIDE SEQUENCE</scope>
    <source>
        <tissue evidence="1">Leaf</tissue>
    </source>
</reference>
<organism evidence="1">
    <name type="scientific">Rhizophora mucronata</name>
    <name type="common">Asiatic mangrove</name>
    <dbReference type="NCBI Taxonomy" id="61149"/>
    <lineage>
        <taxon>Eukaryota</taxon>
        <taxon>Viridiplantae</taxon>
        <taxon>Streptophyta</taxon>
        <taxon>Embryophyta</taxon>
        <taxon>Tracheophyta</taxon>
        <taxon>Spermatophyta</taxon>
        <taxon>Magnoliopsida</taxon>
        <taxon>eudicotyledons</taxon>
        <taxon>Gunneridae</taxon>
        <taxon>Pentapetalae</taxon>
        <taxon>rosids</taxon>
        <taxon>fabids</taxon>
        <taxon>Malpighiales</taxon>
        <taxon>Rhizophoraceae</taxon>
        <taxon>Rhizophora</taxon>
    </lineage>
</organism>
<keyword evidence="1" id="KW-0808">Transferase</keyword>